<evidence type="ECO:0000313" key="2">
    <source>
        <dbReference type="EMBL" id="KAJ4259754.1"/>
    </source>
</evidence>
<dbReference type="InterPro" id="IPR052895">
    <property type="entry name" value="HetReg/Transcr_Mod"/>
</dbReference>
<dbReference type="OrthoDB" id="2157530at2759"/>
<feature type="domain" description="Heterokaryon incompatibility" evidence="1">
    <location>
        <begin position="18"/>
        <end position="162"/>
    </location>
</feature>
<sequence>MALEGSLLVVDVEKAPAYQALSYTWADADDDATLCRRIFIGQEKRALPITLSCYRALRHLRQQYDPVLLWVDSICINQSDLGERSYQVAMMDAIFSKAAMVHVYVGENDHGSHKAGNEAISLLKSMAESSEPTEGEFKDRAKSILDLFFDRPFFSRLWVVQEVLLAQSITLHCGDQSTSINRDTISKILKYGAALPWWMSQIGFIGPQTKGDLGFLLAATARCRMQDLRDRIFGLLGLVEGKQAGALRADYKLMVREVFIGTAAYLIQHQHQHNILEVAESMTNSSLRARYGIPSWVPLWDHKGTIYNAVDILRRLGGMQRGLQKLVASNPTLYTPFKQLPEKALFKVILLSKLSFDADTESQAPEHPYKYKAIHDETGCLVTSGYELDVTSFSEFKDLGEFIGDEEDWRLTHYSRVNGYVSLAISSPKLPFQDERAHTFGLQESLDTLHRQQNLAQFEIYQV</sequence>
<dbReference type="PANTHER" id="PTHR24148:SF73">
    <property type="entry name" value="HET DOMAIN PROTEIN (AFU_ORTHOLOGUE AFUA_8G01020)"/>
    <property type="match status" value="1"/>
</dbReference>
<evidence type="ECO:0000313" key="3">
    <source>
        <dbReference type="Proteomes" id="UP001152049"/>
    </source>
</evidence>
<organism evidence="2 3">
    <name type="scientific">Fusarium torreyae</name>
    <dbReference type="NCBI Taxonomy" id="1237075"/>
    <lineage>
        <taxon>Eukaryota</taxon>
        <taxon>Fungi</taxon>
        <taxon>Dikarya</taxon>
        <taxon>Ascomycota</taxon>
        <taxon>Pezizomycotina</taxon>
        <taxon>Sordariomycetes</taxon>
        <taxon>Hypocreomycetidae</taxon>
        <taxon>Hypocreales</taxon>
        <taxon>Nectriaceae</taxon>
        <taxon>Fusarium</taxon>
    </lineage>
</organism>
<dbReference type="InterPro" id="IPR010730">
    <property type="entry name" value="HET"/>
</dbReference>
<evidence type="ECO:0000259" key="1">
    <source>
        <dbReference type="Pfam" id="PF06985"/>
    </source>
</evidence>
<proteinExistence type="predicted"/>
<comment type="caution">
    <text evidence="2">The sequence shown here is derived from an EMBL/GenBank/DDBJ whole genome shotgun (WGS) entry which is preliminary data.</text>
</comment>
<dbReference type="PANTHER" id="PTHR24148">
    <property type="entry name" value="ANKYRIN REPEAT DOMAIN-CONTAINING PROTEIN 39 HOMOLOG-RELATED"/>
    <property type="match status" value="1"/>
</dbReference>
<dbReference type="EMBL" id="JAOQAZ010000014">
    <property type="protein sequence ID" value="KAJ4259754.1"/>
    <property type="molecule type" value="Genomic_DNA"/>
</dbReference>
<keyword evidence="3" id="KW-1185">Reference proteome</keyword>
<protein>
    <recommendedName>
        <fullName evidence="1">Heterokaryon incompatibility domain-containing protein</fullName>
    </recommendedName>
</protein>
<dbReference type="Pfam" id="PF06985">
    <property type="entry name" value="HET"/>
    <property type="match status" value="1"/>
</dbReference>
<gene>
    <name evidence="2" type="ORF">NW762_007685</name>
</gene>
<dbReference type="AlphaFoldDB" id="A0A9W8S0K6"/>
<dbReference type="Proteomes" id="UP001152049">
    <property type="component" value="Unassembled WGS sequence"/>
</dbReference>
<name>A0A9W8S0K6_9HYPO</name>
<reference evidence="2" key="1">
    <citation type="submission" date="2022-09" db="EMBL/GenBank/DDBJ databases">
        <title>Fusarium specimens isolated from Avocado Roots.</title>
        <authorList>
            <person name="Stajich J."/>
            <person name="Roper C."/>
            <person name="Heimlech-Rivalta G."/>
        </authorList>
    </citation>
    <scope>NUCLEOTIDE SEQUENCE</scope>
    <source>
        <strain evidence="2">CF00136</strain>
    </source>
</reference>
<accession>A0A9W8S0K6</accession>